<dbReference type="AlphaFoldDB" id="A0A0F9DH41"/>
<sequence length="146" mass="16207">MNEQITIVNEARLAKEHADVAYKGYLETHPEVKQLEEARTQANKAVKEEETKLRVVAACVLAEEGKEALPVGIGVRYSSLAVFNEYEAYNWAFQHGHIFLKLNRPGLAQAIVDGMINENSPGIFPFSIEPAPTITLAKDLMTDPLL</sequence>
<dbReference type="EMBL" id="LAZR01028982">
    <property type="protein sequence ID" value="KKL60924.1"/>
    <property type="molecule type" value="Genomic_DNA"/>
</dbReference>
<comment type="caution">
    <text evidence="1">The sequence shown here is derived from an EMBL/GenBank/DDBJ whole genome shotgun (WGS) entry which is preliminary data.</text>
</comment>
<evidence type="ECO:0000313" key="1">
    <source>
        <dbReference type="EMBL" id="KKL60924.1"/>
    </source>
</evidence>
<gene>
    <name evidence="1" type="ORF">LCGC14_2200440</name>
</gene>
<organism evidence="1">
    <name type="scientific">marine sediment metagenome</name>
    <dbReference type="NCBI Taxonomy" id="412755"/>
    <lineage>
        <taxon>unclassified sequences</taxon>
        <taxon>metagenomes</taxon>
        <taxon>ecological metagenomes</taxon>
    </lineage>
</organism>
<reference evidence="1" key="1">
    <citation type="journal article" date="2015" name="Nature">
        <title>Complex archaea that bridge the gap between prokaryotes and eukaryotes.</title>
        <authorList>
            <person name="Spang A."/>
            <person name="Saw J.H."/>
            <person name="Jorgensen S.L."/>
            <person name="Zaremba-Niedzwiedzka K."/>
            <person name="Martijn J."/>
            <person name="Lind A.E."/>
            <person name="van Eijk R."/>
            <person name="Schleper C."/>
            <person name="Guy L."/>
            <person name="Ettema T.J."/>
        </authorList>
    </citation>
    <scope>NUCLEOTIDE SEQUENCE</scope>
</reference>
<accession>A0A0F9DH41</accession>
<name>A0A0F9DH41_9ZZZZ</name>
<proteinExistence type="predicted"/>
<protein>
    <submittedName>
        <fullName evidence="1">Uncharacterized protein</fullName>
    </submittedName>
</protein>